<reference evidence="1" key="1">
    <citation type="submission" date="2020-05" db="EMBL/GenBank/DDBJ databases">
        <authorList>
            <person name="Chiriac C."/>
            <person name="Salcher M."/>
            <person name="Ghai R."/>
            <person name="Kavagutti S V."/>
        </authorList>
    </citation>
    <scope>NUCLEOTIDE SEQUENCE</scope>
</reference>
<gene>
    <name evidence="1" type="ORF">UFOVP166_24</name>
</gene>
<organism evidence="1">
    <name type="scientific">uncultured Caudovirales phage</name>
    <dbReference type="NCBI Taxonomy" id="2100421"/>
    <lineage>
        <taxon>Viruses</taxon>
        <taxon>Duplodnaviria</taxon>
        <taxon>Heunggongvirae</taxon>
        <taxon>Uroviricota</taxon>
        <taxon>Caudoviricetes</taxon>
        <taxon>Peduoviridae</taxon>
        <taxon>Maltschvirus</taxon>
        <taxon>Maltschvirus maltsch</taxon>
    </lineage>
</organism>
<protein>
    <submittedName>
        <fullName evidence="1">Uncharacterized protein</fullName>
    </submittedName>
</protein>
<evidence type="ECO:0000313" key="1">
    <source>
        <dbReference type="EMBL" id="CAB5187253.1"/>
    </source>
</evidence>
<name>A0A6J7WH15_9CAUD</name>
<sequence length="73" mass="8406">MTCARPSSSRGAGDMTDREVKKLIERHDRLKAEMDRVRPQVQQAIIQFGRQRGYLIPLRIEQVRPLIGLAHPN</sequence>
<proteinExistence type="predicted"/>
<dbReference type="EMBL" id="LR798213">
    <property type="protein sequence ID" value="CAB5187253.1"/>
    <property type="molecule type" value="Genomic_DNA"/>
</dbReference>
<accession>A0A6J7WH15</accession>